<dbReference type="InterPro" id="IPR001296">
    <property type="entry name" value="Glyco_trans_1"/>
</dbReference>
<gene>
    <name evidence="3" type="ORF">Q2362_04480</name>
</gene>
<dbReference type="RefSeq" id="WP_302244237.1">
    <property type="nucleotide sequence ID" value="NZ_JAULJQ010000004.1"/>
</dbReference>
<dbReference type="PANTHER" id="PTHR46401">
    <property type="entry name" value="GLYCOSYLTRANSFERASE WBBK-RELATED"/>
    <property type="match status" value="1"/>
</dbReference>
<reference evidence="3 4" key="1">
    <citation type="submission" date="2023-06" db="EMBL/GenBank/DDBJ databases">
        <title>Campylobacter magnum sp. nov., isolated from cecal contents of domestic pigs (Sus scrofa domesticus).</title>
        <authorList>
            <person name="Papic B."/>
            <person name="Gruntar I."/>
        </authorList>
    </citation>
    <scope>NUCLEOTIDE SEQUENCE [LARGE SCALE GENOMIC DNA]</scope>
    <source>
        <strain evidence="4">34484-21</strain>
    </source>
</reference>
<dbReference type="Gene3D" id="3.40.50.2000">
    <property type="entry name" value="Glycogen Phosphorylase B"/>
    <property type="match status" value="1"/>
</dbReference>
<evidence type="ECO:0000313" key="3">
    <source>
        <dbReference type="EMBL" id="MDO2409355.1"/>
    </source>
</evidence>
<dbReference type="EMBL" id="JAULJQ010000004">
    <property type="protein sequence ID" value="MDO2409355.1"/>
    <property type="molecule type" value="Genomic_DNA"/>
</dbReference>
<dbReference type="Pfam" id="PF00534">
    <property type="entry name" value="Glycos_transf_1"/>
    <property type="match status" value="1"/>
</dbReference>
<evidence type="ECO:0000313" key="4">
    <source>
        <dbReference type="Proteomes" id="UP001171111"/>
    </source>
</evidence>
<feature type="domain" description="Glycosyl transferase family 1" evidence="2">
    <location>
        <begin position="234"/>
        <end position="401"/>
    </location>
</feature>
<keyword evidence="4" id="KW-1185">Reference proteome</keyword>
<organism evidence="3 4">
    <name type="scientific">Campylobacter magnus</name>
    <dbReference type="NCBI Taxonomy" id="3026462"/>
    <lineage>
        <taxon>Bacteria</taxon>
        <taxon>Pseudomonadati</taxon>
        <taxon>Campylobacterota</taxon>
        <taxon>Epsilonproteobacteria</taxon>
        <taxon>Campylobacterales</taxon>
        <taxon>Campylobacteraceae</taxon>
        <taxon>Campylobacter</taxon>
    </lineage>
</organism>
<accession>A0ABT8T6M2</accession>
<protein>
    <submittedName>
        <fullName evidence="3">Glycosyltransferase family 1 protein</fullName>
    </submittedName>
</protein>
<comment type="caution">
    <text evidence="3">The sequence shown here is derived from an EMBL/GenBank/DDBJ whole genome shotgun (WGS) entry which is preliminary data.</text>
</comment>
<dbReference type="SUPFAM" id="SSF53756">
    <property type="entry name" value="UDP-Glycosyltransferase/glycogen phosphorylase"/>
    <property type="match status" value="1"/>
</dbReference>
<evidence type="ECO:0000259" key="2">
    <source>
        <dbReference type="Pfam" id="PF00534"/>
    </source>
</evidence>
<keyword evidence="1" id="KW-0808">Transferase</keyword>
<dbReference type="Proteomes" id="UP001171111">
    <property type="component" value="Unassembled WGS sequence"/>
</dbReference>
<name>A0ABT8T6M2_9BACT</name>
<sequence>MSKIKVLFDASIITGVRNDIKSGIFFVARAMLLEFLKRDDINVTIFSAEIDIKLAEKNLERYIGNSKLSIVHKHTPNTTNSIKRKLKEVARKAVFLAPEPIALKLFSFARKLKSIMQKQREVKTENLPLQEPKYDAFFSPIFLVNDEYLNLTKFIVIYDAIPLIYDEYKKNPANTWFLELARKLDESYTCFAISAHTKTDFLKYLPHLKPENIIVTPLACDERFKPANADEIARARKKYNIPENKKYIFSLCTLEPRKNLIRAVKCFANFISKNNIDDLVFVLGGAHWDAFIKLLEHEIGSIKNIKSRILKIGYVDDSDQAALYSGALFFVYTSQYEGFGLPPLEAMSCGTPVITSNNSSLPEVVGQAAIMIDYDDDAAHIKAYESYYYNENLRQENSKKGLERAKLFSWEKCADIMITEMKRRAGL</sequence>
<proteinExistence type="predicted"/>
<dbReference type="CDD" id="cd03809">
    <property type="entry name" value="GT4_MtfB-like"/>
    <property type="match status" value="1"/>
</dbReference>
<dbReference type="PANTHER" id="PTHR46401:SF2">
    <property type="entry name" value="GLYCOSYLTRANSFERASE WBBK-RELATED"/>
    <property type="match status" value="1"/>
</dbReference>
<evidence type="ECO:0000256" key="1">
    <source>
        <dbReference type="ARBA" id="ARBA00022679"/>
    </source>
</evidence>